<dbReference type="Proteomes" id="UP000280307">
    <property type="component" value="Unassembled WGS sequence"/>
</dbReference>
<sequence>MNLNQHQARRTGILLIALGIVAIFNLWWLLPTALLAFAGITIYRREKLLGHTNRAVQGALWGLGLALLVLLKFIFPGVLLLGGVSLLIRGREPEVEARVWATLGRLGRRRTPAFTAQPTPPAYSAHPAEPMGVEQREKQPNSSETIRLH</sequence>
<proteinExistence type="predicted"/>
<evidence type="ECO:0000256" key="1">
    <source>
        <dbReference type="SAM" id="MobiDB-lite"/>
    </source>
</evidence>
<reference evidence="3 4" key="1">
    <citation type="submission" date="2018-12" db="EMBL/GenBank/DDBJ databases">
        <title>Genome Sequence of Candidatus Viridilinea halotolerans isolated from saline sulfide-rich spring.</title>
        <authorList>
            <person name="Grouzdev D.S."/>
            <person name="Burganskaya E.I."/>
            <person name="Krutkina M.S."/>
            <person name="Sukhacheva M.V."/>
            <person name="Gorlenko V.M."/>
        </authorList>
    </citation>
    <scope>NUCLEOTIDE SEQUENCE [LARGE SCALE GENOMIC DNA]</scope>
    <source>
        <strain evidence="3">Chok-6</strain>
    </source>
</reference>
<evidence type="ECO:0000313" key="3">
    <source>
        <dbReference type="EMBL" id="RRR76239.1"/>
    </source>
</evidence>
<accession>A0A426U838</accession>
<keyword evidence="2" id="KW-0472">Membrane</keyword>
<organism evidence="3 4">
    <name type="scientific">Candidatus Viridilinea halotolerans</name>
    <dbReference type="NCBI Taxonomy" id="2491704"/>
    <lineage>
        <taxon>Bacteria</taxon>
        <taxon>Bacillati</taxon>
        <taxon>Chloroflexota</taxon>
        <taxon>Chloroflexia</taxon>
        <taxon>Chloroflexales</taxon>
        <taxon>Chloroflexineae</taxon>
        <taxon>Oscillochloridaceae</taxon>
        <taxon>Candidatus Viridilinea</taxon>
    </lineage>
</organism>
<keyword evidence="2" id="KW-0812">Transmembrane</keyword>
<keyword evidence="2" id="KW-1133">Transmembrane helix</keyword>
<evidence type="ECO:0000256" key="2">
    <source>
        <dbReference type="SAM" id="Phobius"/>
    </source>
</evidence>
<dbReference type="EMBL" id="RSAS01000130">
    <property type="protein sequence ID" value="RRR76239.1"/>
    <property type="molecule type" value="Genomic_DNA"/>
</dbReference>
<dbReference type="AlphaFoldDB" id="A0A426U838"/>
<name>A0A426U838_9CHLR</name>
<feature type="transmembrane region" description="Helical" evidence="2">
    <location>
        <begin position="12"/>
        <end position="40"/>
    </location>
</feature>
<feature type="region of interest" description="Disordered" evidence="1">
    <location>
        <begin position="112"/>
        <end position="149"/>
    </location>
</feature>
<protein>
    <submittedName>
        <fullName evidence="3">Uncharacterized protein</fullName>
    </submittedName>
</protein>
<feature type="transmembrane region" description="Helical" evidence="2">
    <location>
        <begin position="60"/>
        <end position="88"/>
    </location>
</feature>
<feature type="compositionally biased region" description="Polar residues" evidence="1">
    <location>
        <begin position="140"/>
        <end position="149"/>
    </location>
</feature>
<comment type="caution">
    <text evidence="3">The sequence shown here is derived from an EMBL/GenBank/DDBJ whole genome shotgun (WGS) entry which is preliminary data.</text>
</comment>
<evidence type="ECO:0000313" key="4">
    <source>
        <dbReference type="Proteomes" id="UP000280307"/>
    </source>
</evidence>
<gene>
    <name evidence="3" type="ORF">EI684_03370</name>
</gene>